<dbReference type="AlphaFoldDB" id="A0A8J5QP97"/>
<feature type="compositionally biased region" description="Basic and acidic residues" evidence="5">
    <location>
        <begin position="192"/>
        <end position="204"/>
    </location>
</feature>
<evidence type="ECO:0000259" key="6">
    <source>
        <dbReference type="PROSITE" id="PS00028"/>
    </source>
</evidence>
<feature type="compositionally biased region" description="Low complexity" evidence="5">
    <location>
        <begin position="236"/>
        <end position="250"/>
    </location>
</feature>
<feature type="region of interest" description="Disordered" evidence="5">
    <location>
        <begin position="27"/>
        <end position="51"/>
    </location>
</feature>
<dbReference type="PROSITE" id="PS00028">
    <property type="entry name" value="ZINC_FINGER_C2H2_1"/>
    <property type="match status" value="1"/>
</dbReference>
<comment type="caution">
    <text evidence="7">The sequence shown here is derived from an EMBL/GenBank/DDBJ whole genome shotgun (WGS) entry which is preliminary data.</text>
</comment>
<keyword evidence="4" id="KW-0539">Nucleus</keyword>
<feature type="compositionally biased region" description="Acidic residues" evidence="5">
    <location>
        <begin position="138"/>
        <end position="149"/>
    </location>
</feature>
<feature type="compositionally biased region" description="Basic residues" evidence="5">
    <location>
        <begin position="205"/>
        <end position="219"/>
    </location>
</feature>
<proteinExistence type="predicted"/>
<evidence type="ECO:0000256" key="2">
    <source>
        <dbReference type="ARBA" id="ARBA00022771"/>
    </source>
</evidence>
<dbReference type="GeneID" id="73467827"/>
<dbReference type="PANTHER" id="PTHR45986:SF1">
    <property type="entry name" value="ZINC FINGER MATRIN-TYPE PROTEIN 2"/>
    <property type="match status" value="1"/>
</dbReference>
<feature type="domain" description="C2H2-type" evidence="6">
    <location>
        <begin position="96"/>
        <end position="118"/>
    </location>
</feature>
<dbReference type="InterPro" id="IPR013087">
    <property type="entry name" value="Znf_C2H2_type"/>
</dbReference>
<feature type="compositionally biased region" description="Polar residues" evidence="5">
    <location>
        <begin position="42"/>
        <end position="51"/>
    </location>
</feature>
<organism evidence="7 8">
    <name type="scientific">[Candida] subhashii</name>
    <dbReference type="NCBI Taxonomy" id="561895"/>
    <lineage>
        <taxon>Eukaryota</taxon>
        <taxon>Fungi</taxon>
        <taxon>Dikarya</taxon>
        <taxon>Ascomycota</taxon>
        <taxon>Saccharomycotina</taxon>
        <taxon>Pichiomycetes</taxon>
        <taxon>Debaryomycetaceae</taxon>
        <taxon>Spathaspora</taxon>
    </lineage>
</organism>
<evidence type="ECO:0000256" key="1">
    <source>
        <dbReference type="ARBA" id="ARBA00022723"/>
    </source>
</evidence>
<dbReference type="InterPro" id="IPR040107">
    <property type="entry name" value="Snu23"/>
</dbReference>
<sequence length="250" mass="28762">MSEESDKLTTTDQYGRKKWNIEIYEQQAKSKHTTQPTTTNTSPLIQDESSSSEFIKHRNKLLKDSLGAVKTYNLISPTSGSSSKTYGSNKRFGFFCPVCDLSFRDNLALIDHLNSPQHVQKVNQVSRESRRAKQGMGEGEEGEEEEVGELDGGIRRADLGEVVKMIERLVNKSIRSKDELSNKNNGGLSFTERVERRRKFEQDKRLKRQEKRQRRRKKQKLIENDQQQQGETNDEMSSFMGFSNFGSSKR</sequence>
<dbReference type="OrthoDB" id="30343at2759"/>
<evidence type="ECO:0000256" key="4">
    <source>
        <dbReference type="ARBA" id="ARBA00023242"/>
    </source>
</evidence>
<accession>A0A8J5QP97</accession>
<protein>
    <submittedName>
        <fullName evidence="7">SNU23</fullName>
    </submittedName>
</protein>
<dbReference type="GO" id="GO:0008270">
    <property type="term" value="F:zinc ion binding"/>
    <property type="evidence" value="ECO:0007669"/>
    <property type="project" value="UniProtKB-KW"/>
</dbReference>
<evidence type="ECO:0000313" key="7">
    <source>
        <dbReference type="EMBL" id="KAG7665338.1"/>
    </source>
</evidence>
<dbReference type="EMBL" id="JAGSYN010000050">
    <property type="protein sequence ID" value="KAG7665338.1"/>
    <property type="molecule type" value="Genomic_DNA"/>
</dbReference>
<keyword evidence="1" id="KW-0479">Metal-binding</keyword>
<reference evidence="7 8" key="1">
    <citation type="journal article" date="2021" name="DNA Res.">
        <title>Genome analysis of Candida subhashii reveals its hybrid nature and dual mitochondrial genome conformations.</title>
        <authorList>
            <person name="Mixao V."/>
            <person name="Hegedusova E."/>
            <person name="Saus E."/>
            <person name="Pryszcz L.P."/>
            <person name="Cillingova A."/>
            <person name="Nosek J."/>
            <person name="Gabaldon T."/>
        </authorList>
    </citation>
    <scope>NUCLEOTIDE SEQUENCE [LARGE SCALE GENOMIC DNA]</scope>
    <source>
        <strain evidence="7 8">CBS 10753</strain>
    </source>
</reference>
<keyword evidence="8" id="KW-1185">Reference proteome</keyword>
<dbReference type="GO" id="GO:0000398">
    <property type="term" value="P:mRNA splicing, via spliceosome"/>
    <property type="evidence" value="ECO:0007669"/>
    <property type="project" value="InterPro"/>
</dbReference>
<feature type="region of interest" description="Disordered" evidence="5">
    <location>
        <begin position="121"/>
        <end position="151"/>
    </location>
</feature>
<dbReference type="Proteomes" id="UP000694255">
    <property type="component" value="Unassembled WGS sequence"/>
</dbReference>
<keyword evidence="2" id="KW-0863">Zinc-finger</keyword>
<keyword evidence="3" id="KW-0862">Zinc</keyword>
<dbReference type="RefSeq" id="XP_049265570.1">
    <property type="nucleotide sequence ID" value="XM_049404635.1"/>
</dbReference>
<evidence type="ECO:0000313" key="8">
    <source>
        <dbReference type="Proteomes" id="UP000694255"/>
    </source>
</evidence>
<dbReference type="PANTHER" id="PTHR45986">
    <property type="entry name" value="ZINC FINGER MATRIN-TYPE PROTEIN 2"/>
    <property type="match status" value="1"/>
</dbReference>
<name>A0A8J5QP97_9ASCO</name>
<dbReference type="Pfam" id="PF12874">
    <property type="entry name" value="zf-met"/>
    <property type="match status" value="1"/>
</dbReference>
<evidence type="ECO:0000256" key="3">
    <source>
        <dbReference type="ARBA" id="ARBA00022833"/>
    </source>
</evidence>
<gene>
    <name evidence="7" type="ORF">J8A68_001026</name>
</gene>
<dbReference type="GO" id="GO:0046540">
    <property type="term" value="C:U4/U6 x U5 tri-snRNP complex"/>
    <property type="evidence" value="ECO:0007669"/>
    <property type="project" value="TreeGrafter"/>
</dbReference>
<evidence type="ECO:0000256" key="5">
    <source>
        <dbReference type="SAM" id="MobiDB-lite"/>
    </source>
</evidence>
<dbReference type="GO" id="GO:0005681">
    <property type="term" value="C:spliceosomal complex"/>
    <property type="evidence" value="ECO:0007669"/>
    <property type="project" value="InterPro"/>
</dbReference>
<feature type="region of interest" description="Disordered" evidence="5">
    <location>
        <begin position="178"/>
        <end position="250"/>
    </location>
</feature>